<dbReference type="InterPro" id="IPR006102">
    <property type="entry name" value="Ig-like_GH2"/>
</dbReference>
<dbReference type="InterPro" id="IPR011013">
    <property type="entry name" value="Gal_mutarotase_sf_dom"/>
</dbReference>
<feature type="domain" description="Beta galactosidase small chain/" evidence="7">
    <location>
        <begin position="757"/>
        <end position="1043"/>
    </location>
</feature>
<dbReference type="SMART" id="SM01038">
    <property type="entry name" value="Bgal_small_N"/>
    <property type="match status" value="1"/>
</dbReference>
<reference evidence="8 9" key="1">
    <citation type="submission" date="2022-10" db="EMBL/GenBank/DDBJ databases">
        <title>High-quality genome sequences of two octocoral-associated bacteria, Endozoicomonas euniceicola EF212 and Endozoicomonas gorgoniicola PS125.</title>
        <authorList>
            <person name="Chiou Y.-J."/>
            <person name="Chen Y.-H."/>
        </authorList>
    </citation>
    <scope>NUCLEOTIDE SEQUENCE [LARGE SCALE GENOMIC DNA]</scope>
    <source>
        <strain evidence="8 9">PS125</strain>
    </source>
</reference>
<organism evidence="8 9">
    <name type="scientific">Endozoicomonas gorgoniicola</name>
    <dbReference type="NCBI Taxonomy" id="1234144"/>
    <lineage>
        <taxon>Bacteria</taxon>
        <taxon>Pseudomonadati</taxon>
        <taxon>Pseudomonadota</taxon>
        <taxon>Gammaproteobacteria</taxon>
        <taxon>Oceanospirillales</taxon>
        <taxon>Endozoicomonadaceae</taxon>
        <taxon>Endozoicomonas</taxon>
    </lineage>
</organism>
<evidence type="ECO:0000313" key="8">
    <source>
        <dbReference type="EMBL" id="MCW7551244.1"/>
    </source>
</evidence>
<dbReference type="PANTHER" id="PTHR46323">
    <property type="entry name" value="BETA-GALACTOSIDASE"/>
    <property type="match status" value="1"/>
</dbReference>
<dbReference type="InterPro" id="IPR023232">
    <property type="entry name" value="Glyco_hydro_2_AS"/>
</dbReference>
<comment type="catalytic activity">
    <reaction evidence="1">
        <text>Hydrolysis of terminal non-reducing beta-D-galactose residues in beta-D-galactosides.</text>
        <dbReference type="EC" id="3.2.1.23"/>
    </reaction>
</comment>
<dbReference type="InterPro" id="IPR014718">
    <property type="entry name" value="GH-type_carb-bd"/>
</dbReference>
<sequence length="1047" mass="118078">MTAVVYGDLQVADLYEEINHVPAVMENHQINGINKEAPRVNAFPYTVEALALNNKPELAGNYLSLNGLWKFNCAVNPQSRPKGFQQESFDVSQWDDIQVPGNWEAQGFDQAIYLDERFPFQTEWPEVPREYNPVGSYRRTFEMDKSWEGREIFLQLAGARTATFIWINGLRVGYTQNAKNPAEFNITPYVREGENSIALEIFRWSNASYLEKQDMLDMSGLEREVFIYSTDKTRIFDFDCRATLDNTLTQGEISLNVDLKHFAESAPEDLTLKAQLLDDKNGFAPVVSQQQNVAFDSNEQRLTFASEVAEPRLWSAEAPNLYTLMLTLSDSTGKVLETTSHKVGFRRIETTGGQLTVNGKAIKIKGVNRHELHPTLGHVATEETMLTDIRLMKEHNINAVRTSHFPCHSRWYQLCDEYGLYVVDEANIESHPLALSPETQIGDTESWIPAHLDRMQAMVERDKNHACVIIWSMGNEAGEGCVFETLYNWVKERDGSRPVQYEPAGEAPYTDIVCPMYPTLERLQAFSQQNDGRPMIMIEYAHAMGNSVGILNDYWKIIDNSQCLQGGFIWEWMDHALELTNDKGQKYWGYGKDYHPDLPTDGNFMNDGLVAPDRTPHPHMAEVKKVYQPVRFHAVDAAAGRFEIENHYDFIGLDKFEIQYQVSADGIQVAKGSLGVNAVEPGQREALTVDLSGLEISEGSEYLITLSAVTRNNEPMLGSGYEAAWDQFSVTARPAYQKPAIKEEHSIKLAESETSVSLKGHNFDIRFDAKTGQMAEFRVDGKNLIRTGLEPNFWRGLTDNDLGAKAFEWATIWQDAGAKRQLTAIEVEQISTQEVQVITRFDLPTIECQYVLTYQVFADGECRVAAEFTPGEKELPVMMRFGLQMTLPSDYQFIQWFGRGPVETYEDRKGAKAAVYGGTIQEQIHAYPRPQETANKTDVRWVALTQQDGVGLEVIAEDTLLNTSAWPFAAEELDFVADDGSMGASGLTPMSCKHGADLLPGNLVTWNIDLTQMGTGGQNSWGSMPPMQYQPQVKPYQYAFRLRPVNG</sequence>
<comment type="similarity">
    <text evidence="2">Belongs to the glycosyl hydrolase 2 family.</text>
</comment>
<dbReference type="Pfam" id="PF02837">
    <property type="entry name" value="Glyco_hydro_2_N"/>
    <property type="match status" value="1"/>
</dbReference>
<dbReference type="SUPFAM" id="SSF49303">
    <property type="entry name" value="beta-Galactosidase/glucuronidase domain"/>
    <property type="match status" value="2"/>
</dbReference>
<dbReference type="Proteomes" id="UP001209854">
    <property type="component" value="Unassembled WGS sequence"/>
</dbReference>
<dbReference type="InterPro" id="IPR008979">
    <property type="entry name" value="Galactose-bd-like_sf"/>
</dbReference>
<evidence type="ECO:0000256" key="4">
    <source>
        <dbReference type="ARBA" id="ARBA00022801"/>
    </source>
</evidence>
<proteinExistence type="inferred from homology"/>
<dbReference type="InterPro" id="IPR050347">
    <property type="entry name" value="Bact_Beta-galactosidase"/>
</dbReference>
<dbReference type="InterPro" id="IPR032312">
    <property type="entry name" value="LacZ_4"/>
</dbReference>
<dbReference type="Gene3D" id="2.60.120.260">
    <property type="entry name" value="Galactose-binding domain-like"/>
    <property type="match status" value="1"/>
</dbReference>
<protein>
    <recommendedName>
        <fullName evidence="3">beta-galactosidase</fullName>
        <ecNumber evidence="3">3.2.1.23</ecNumber>
    </recommendedName>
    <alternativeName>
        <fullName evidence="6">Lactase</fullName>
    </alternativeName>
</protein>
<evidence type="ECO:0000313" key="9">
    <source>
        <dbReference type="Proteomes" id="UP001209854"/>
    </source>
</evidence>
<dbReference type="SUPFAM" id="SSF49785">
    <property type="entry name" value="Galactose-binding domain-like"/>
    <property type="match status" value="1"/>
</dbReference>
<dbReference type="InterPro" id="IPR006103">
    <property type="entry name" value="Glyco_hydro_2_cat"/>
</dbReference>
<dbReference type="Gene3D" id="3.20.20.80">
    <property type="entry name" value="Glycosidases"/>
    <property type="match status" value="1"/>
</dbReference>
<dbReference type="InterPro" id="IPR036156">
    <property type="entry name" value="Beta-gal/glucu_dom_sf"/>
</dbReference>
<dbReference type="Pfam" id="PF02836">
    <property type="entry name" value="Glyco_hydro_2_C"/>
    <property type="match status" value="1"/>
</dbReference>
<evidence type="ECO:0000256" key="1">
    <source>
        <dbReference type="ARBA" id="ARBA00001412"/>
    </source>
</evidence>
<dbReference type="InterPro" id="IPR006101">
    <property type="entry name" value="Glyco_hydro_2"/>
</dbReference>
<evidence type="ECO:0000256" key="3">
    <source>
        <dbReference type="ARBA" id="ARBA00012756"/>
    </source>
</evidence>
<dbReference type="Pfam" id="PF00703">
    <property type="entry name" value="Glyco_hydro_2"/>
    <property type="match status" value="1"/>
</dbReference>
<dbReference type="SUPFAM" id="SSF74650">
    <property type="entry name" value="Galactose mutarotase-like"/>
    <property type="match status" value="1"/>
</dbReference>
<dbReference type="InterPro" id="IPR013783">
    <property type="entry name" value="Ig-like_fold"/>
</dbReference>
<evidence type="ECO:0000256" key="2">
    <source>
        <dbReference type="ARBA" id="ARBA00007401"/>
    </source>
</evidence>
<evidence type="ECO:0000256" key="5">
    <source>
        <dbReference type="ARBA" id="ARBA00023295"/>
    </source>
</evidence>
<keyword evidence="5" id="KW-0326">Glycosidase</keyword>
<dbReference type="PROSITE" id="PS00608">
    <property type="entry name" value="GLYCOSYL_HYDROL_F2_2"/>
    <property type="match status" value="1"/>
</dbReference>
<dbReference type="PRINTS" id="PR00132">
    <property type="entry name" value="GLHYDRLASE2"/>
</dbReference>
<keyword evidence="4" id="KW-0378">Hydrolase</keyword>
<dbReference type="InterPro" id="IPR017853">
    <property type="entry name" value="GH"/>
</dbReference>
<dbReference type="Pfam" id="PF02929">
    <property type="entry name" value="Bgal_small_N"/>
    <property type="match status" value="1"/>
</dbReference>
<name>A0ABT3MPE4_9GAMM</name>
<dbReference type="Pfam" id="PF16353">
    <property type="entry name" value="LacZ_4"/>
    <property type="match status" value="1"/>
</dbReference>
<accession>A0ABT3MPE4</accession>
<keyword evidence="9" id="KW-1185">Reference proteome</keyword>
<gene>
    <name evidence="8" type="ORF">NX722_01025</name>
</gene>
<dbReference type="InterPro" id="IPR004199">
    <property type="entry name" value="B-gal_small/dom_5"/>
</dbReference>
<dbReference type="PANTHER" id="PTHR46323:SF2">
    <property type="entry name" value="BETA-GALACTOSIDASE"/>
    <property type="match status" value="1"/>
</dbReference>
<dbReference type="Gene3D" id="2.60.40.10">
    <property type="entry name" value="Immunoglobulins"/>
    <property type="match status" value="2"/>
</dbReference>
<evidence type="ECO:0000256" key="6">
    <source>
        <dbReference type="ARBA" id="ARBA00032230"/>
    </source>
</evidence>
<dbReference type="RefSeq" id="WP_262566309.1">
    <property type="nucleotide sequence ID" value="NZ_JAPFCC010000001.1"/>
</dbReference>
<dbReference type="Gene3D" id="2.70.98.10">
    <property type="match status" value="1"/>
</dbReference>
<dbReference type="SUPFAM" id="SSF51445">
    <property type="entry name" value="(Trans)glycosidases"/>
    <property type="match status" value="1"/>
</dbReference>
<dbReference type="InterPro" id="IPR006104">
    <property type="entry name" value="Glyco_hydro_2_N"/>
</dbReference>
<dbReference type="EMBL" id="JAPFCC010000001">
    <property type="protein sequence ID" value="MCW7551244.1"/>
    <property type="molecule type" value="Genomic_DNA"/>
</dbReference>
<comment type="caution">
    <text evidence="8">The sequence shown here is derived from an EMBL/GenBank/DDBJ whole genome shotgun (WGS) entry which is preliminary data.</text>
</comment>
<dbReference type="EC" id="3.2.1.23" evidence="3"/>
<evidence type="ECO:0000259" key="7">
    <source>
        <dbReference type="SMART" id="SM01038"/>
    </source>
</evidence>